<dbReference type="RefSeq" id="WP_412707500.1">
    <property type="nucleotide sequence ID" value="NZ_BAABMM010000005.1"/>
</dbReference>
<dbReference type="Proteomes" id="UP001628124">
    <property type="component" value="Unassembled WGS sequence"/>
</dbReference>
<accession>A0ABP9TRB7</accession>
<organism evidence="1 2">
    <name type="scientific">Candidatus Rickettsia kedanie</name>
    <dbReference type="NCBI Taxonomy" id="3115352"/>
    <lineage>
        <taxon>Bacteria</taxon>
        <taxon>Pseudomonadati</taxon>
        <taxon>Pseudomonadota</taxon>
        <taxon>Alphaproteobacteria</taxon>
        <taxon>Rickettsiales</taxon>
        <taxon>Rickettsiaceae</taxon>
        <taxon>Rickettsieae</taxon>
        <taxon>Rickettsia</taxon>
        <taxon>spotted fever group</taxon>
    </lineage>
</organism>
<proteinExistence type="predicted"/>
<reference evidence="1 2" key="1">
    <citation type="journal article" date="2024" name="Microbiol. Immunol.">
        <title>Discovery of a novel spotted fever group Rickettsia, 'Candidatus Rickettsia kedanie,' in unfed larval chigger mites, Leptotrombidium scutellare.</title>
        <authorList>
            <person name="Ogawa M."/>
            <person name="Matsutani M."/>
            <person name="Katayama T."/>
            <person name="Takada N."/>
            <person name="Noda S."/>
            <person name="Takahashi M."/>
            <person name="Kageyama D."/>
            <person name="Hanaoka N."/>
            <person name="Ebihara H."/>
        </authorList>
    </citation>
    <scope>NUCLEOTIDE SEQUENCE [LARGE SCALE GENOMIC DNA]</scope>
    <source>
        <strain evidence="1 2">KNCP2-13</strain>
    </source>
</reference>
<sequence length="162" mass="18992">MRPQVEVVVISIDEIKANAHYYLGMIYENSKSELDWFRAIREYIKALEIDKDSNFFYGYDTILYIFSNICKKISDLLLVLGQWYKSKNENVSAIKLIHEAMKYFKVSLSIANIEESSNILHEIFSIVKNKRETKAHYVSLEKDLHISVAEFLFKLNLIQSRA</sequence>
<evidence type="ECO:0000313" key="2">
    <source>
        <dbReference type="Proteomes" id="UP001628124"/>
    </source>
</evidence>
<evidence type="ECO:0008006" key="3">
    <source>
        <dbReference type="Google" id="ProtNLM"/>
    </source>
</evidence>
<comment type="caution">
    <text evidence="1">The sequence shown here is derived from an EMBL/GenBank/DDBJ whole genome shotgun (WGS) entry which is preliminary data.</text>
</comment>
<name>A0ABP9TRB7_9RICK</name>
<keyword evidence="2" id="KW-1185">Reference proteome</keyword>
<gene>
    <name evidence="1" type="ORF">KNCP2_00770</name>
</gene>
<dbReference type="EMBL" id="BAABMM010000005">
    <property type="protein sequence ID" value="GAA5251789.1"/>
    <property type="molecule type" value="Genomic_DNA"/>
</dbReference>
<dbReference type="SUPFAM" id="SSF48452">
    <property type="entry name" value="TPR-like"/>
    <property type="match status" value="1"/>
</dbReference>
<protein>
    <recommendedName>
        <fullName evidence="3">Tetratricopeptide repeat protein</fullName>
    </recommendedName>
</protein>
<dbReference type="InterPro" id="IPR011990">
    <property type="entry name" value="TPR-like_helical_dom_sf"/>
</dbReference>
<evidence type="ECO:0000313" key="1">
    <source>
        <dbReference type="EMBL" id="GAA5251789.1"/>
    </source>
</evidence>
<dbReference type="Gene3D" id="1.25.40.10">
    <property type="entry name" value="Tetratricopeptide repeat domain"/>
    <property type="match status" value="1"/>
</dbReference>